<proteinExistence type="predicted"/>
<keyword evidence="1" id="KW-1185">Reference proteome</keyword>
<reference evidence="2" key="1">
    <citation type="submission" date="2022-11" db="UniProtKB">
        <authorList>
            <consortium name="WormBaseParasite"/>
        </authorList>
    </citation>
    <scope>IDENTIFICATION</scope>
</reference>
<protein>
    <submittedName>
        <fullName evidence="2">Uncharacterized protein</fullName>
    </submittedName>
</protein>
<evidence type="ECO:0000313" key="2">
    <source>
        <dbReference type="WBParaSite" id="PEQ_0000825101-mRNA-1"/>
    </source>
</evidence>
<organism evidence="1 2">
    <name type="scientific">Parascaris equorum</name>
    <name type="common">Equine roundworm</name>
    <dbReference type="NCBI Taxonomy" id="6256"/>
    <lineage>
        <taxon>Eukaryota</taxon>
        <taxon>Metazoa</taxon>
        <taxon>Ecdysozoa</taxon>
        <taxon>Nematoda</taxon>
        <taxon>Chromadorea</taxon>
        <taxon>Rhabditida</taxon>
        <taxon>Spirurina</taxon>
        <taxon>Ascaridomorpha</taxon>
        <taxon>Ascaridoidea</taxon>
        <taxon>Ascarididae</taxon>
        <taxon>Parascaris</taxon>
    </lineage>
</organism>
<sequence>MFSCTSAIVVAFYVMRSSSVKCNNLCPRPINAKEGIVG</sequence>
<dbReference type="Proteomes" id="UP000887564">
    <property type="component" value="Unplaced"/>
</dbReference>
<dbReference type="AlphaFoldDB" id="A0A914RPM8"/>
<dbReference type="WBParaSite" id="PEQ_0000825101-mRNA-1">
    <property type="protein sequence ID" value="PEQ_0000825101-mRNA-1"/>
    <property type="gene ID" value="PEQ_0000825101"/>
</dbReference>
<accession>A0A914RPM8</accession>
<name>A0A914RPM8_PAREQ</name>
<evidence type="ECO:0000313" key="1">
    <source>
        <dbReference type="Proteomes" id="UP000887564"/>
    </source>
</evidence>